<organism evidence="1 2">
    <name type="scientific">Planktothrix serta PCC 8927</name>
    <dbReference type="NCBI Taxonomy" id="671068"/>
    <lineage>
        <taxon>Bacteria</taxon>
        <taxon>Bacillati</taxon>
        <taxon>Cyanobacteriota</taxon>
        <taxon>Cyanophyceae</taxon>
        <taxon>Oscillatoriophycideae</taxon>
        <taxon>Oscillatoriales</taxon>
        <taxon>Microcoleaceae</taxon>
        <taxon>Planktothrix</taxon>
    </lineage>
</organism>
<accession>A0A7Z9DZE7</accession>
<dbReference type="Proteomes" id="UP000184550">
    <property type="component" value="Unassembled WGS sequence"/>
</dbReference>
<dbReference type="EMBL" id="CZCU02000136">
    <property type="protein sequence ID" value="VXD17555.1"/>
    <property type="molecule type" value="Genomic_DNA"/>
</dbReference>
<sequence>MLPEISPGTLINNRYQIQQALGRGSFGRTTPYFVFCNSCRNSSLAS</sequence>
<evidence type="ECO:0008006" key="3">
    <source>
        <dbReference type="Google" id="ProtNLM"/>
    </source>
</evidence>
<gene>
    <name evidence="1" type="ORF">PL8927_600011</name>
</gene>
<name>A0A7Z9DZE7_9CYAN</name>
<dbReference type="AlphaFoldDB" id="A0A7Z9DZE7"/>
<evidence type="ECO:0000313" key="1">
    <source>
        <dbReference type="EMBL" id="VXD17555.1"/>
    </source>
</evidence>
<comment type="caution">
    <text evidence="1">The sequence shown here is derived from an EMBL/GenBank/DDBJ whole genome shotgun (WGS) entry which is preliminary data.</text>
</comment>
<keyword evidence="2" id="KW-1185">Reference proteome</keyword>
<protein>
    <recommendedName>
        <fullName evidence="3">Serine/threonine protein kinase</fullName>
    </recommendedName>
</protein>
<evidence type="ECO:0000313" key="2">
    <source>
        <dbReference type="Proteomes" id="UP000184550"/>
    </source>
</evidence>
<proteinExistence type="predicted"/>
<reference evidence="1" key="1">
    <citation type="submission" date="2019-10" db="EMBL/GenBank/DDBJ databases">
        <authorList>
            <consortium name="Genoscope - CEA"/>
            <person name="William W."/>
        </authorList>
    </citation>
    <scope>NUCLEOTIDE SEQUENCE [LARGE SCALE GENOMIC DNA]</scope>
    <source>
        <strain evidence="1">BBR_PRJEB10992</strain>
    </source>
</reference>